<keyword evidence="12" id="KW-1133">Transmembrane helix</keyword>
<organism evidence="14 15">
    <name type="scientific">Fundulus heteroclitus</name>
    <name type="common">Killifish</name>
    <name type="synonym">Mummichog</name>
    <dbReference type="NCBI Taxonomy" id="8078"/>
    <lineage>
        <taxon>Eukaryota</taxon>
        <taxon>Metazoa</taxon>
        <taxon>Chordata</taxon>
        <taxon>Craniata</taxon>
        <taxon>Vertebrata</taxon>
        <taxon>Euteleostomi</taxon>
        <taxon>Actinopterygii</taxon>
        <taxon>Neopterygii</taxon>
        <taxon>Teleostei</taxon>
        <taxon>Neoteleostei</taxon>
        <taxon>Acanthomorphata</taxon>
        <taxon>Ovalentaria</taxon>
        <taxon>Atherinomorphae</taxon>
        <taxon>Cyprinodontiformes</taxon>
        <taxon>Fundulidae</taxon>
        <taxon>Fundulus</taxon>
    </lineage>
</organism>
<keyword evidence="15" id="KW-1185">Reference proteome</keyword>
<feature type="domain" description="SEA" evidence="13">
    <location>
        <begin position="816"/>
        <end position="929"/>
    </location>
</feature>
<feature type="region of interest" description="Disordered" evidence="11">
    <location>
        <begin position="402"/>
        <end position="771"/>
    </location>
</feature>
<keyword evidence="9" id="KW-0325">Glycoprotein</keyword>
<evidence type="ECO:0000256" key="4">
    <source>
        <dbReference type="ARBA" id="ARBA00022525"/>
    </source>
</evidence>
<sequence length="1078" mass="117761">MAGSLDSDRLSFRKHSVLIRRRRNVLFPSGVKLCSQETFDQAVQHHLNFFHLRVCQETVWEAFKIFWDRLPDRDEYQAWVNRCIDGSVSIQDIGSFFSQSERPLFQCARRPCGRPSRSSGTGSRTGTIAEEVQIEDTPGTTATSSLRPGQEDIFENSLDTLLRPPRPLRDHVVELRIKLKGETYNDALRDPGSLEYQQLARHFKRKVEDAFERLPGFKSTFNVLPEGAAPLLSSAPCRGLVVQVHYAVILELEVDSGGISADTRDFITLQNNQVERSYLGAAEEPTVIYTITDFRNFITEALHKDNFLTNSSLDILDNGTWLVWNITGSSGELSSKTTASNQIEVLEEQHLEPRLSTTAAPIAQRLDHDLLVDEVFAVTTTTAPPDPTPAVASEPIISIALSPEKDSPFTRVSDSVPDDEDLFNHDEVTEVSTDSPPAEPTPEKAPSDSGDGSPAPSAADQHLDTTPEVSGAKAGPSEEARPPATRPETLGDEAVKPLDAEVEPSGWEGKAEVLEAGTESEILEDAEALEADVRPHGAGSDAEPSEIDSETLSVKAEASGGQRLAPQDNLDPLGRGEQPSGTKREAESPKEESQHSPVEVNHPGQELEISRPEVEPSGVPEERSEGEEALGKVQPPEGKIVGPVGEAVETSERNIDSSAREAEPSGDTPLASEGRTHLPGKDLEPSGQGSTPPVEHVEPSGEELRTPPGGAVEPSQEEGERSGPSHGTIVTEPSRGEVVSRIPPSSPPSQPKANRSSSAVEVQPSEHGFSDLPSIDVSFDLFHYGTGEADGESSGFSSEAQGSDLGALALPARPGRALTVFFSLRVTNMAFSMNLFNKSSSEYQALEQRFLQLLVPYLQSNLNNFQNLEILNFRNGSIVINSRMRFGKPVPQEVTNIIYLILEDFATTAYQTMNLAIDKYSLDVESGERADPCKFQACNEFSRCMVNQWSGEAECVCDAGYLSIDGLPCQSICDVQQDFCLNDGKCDIIPGKGAICRCRVGENWWYRGEHCEEYVSEPLVVGIAIASVAGFLLVAGGIIFFLARTLREQYDVFTYNKIIIELCSRDQRFADFVRQTQV</sequence>
<dbReference type="SUPFAM" id="SSF82671">
    <property type="entry name" value="SEA domain"/>
    <property type="match status" value="1"/>
</dbReference>
<evidence type="ECO:0000256" key="10">
    <source>
        <dbReference type="ARBA" id="ARBA00023273"/>
    </source>
</evidence>
<dbReference type="SMART" id="SM00200">
    <property type="entry name" value="SEA"/>
    <property type="match status" value="2"/>
</dbReference>
<dbReference type="GO" id="GO:0001750">
    <property type="term" value="C:photoreceptor outer segment"/>
    <property type="evidence" value="ECO:0007669"/>
    <property type="project" value="UniProtKB-SubCell"/>
</dbReference>
<keyword evidence="7" id="KW-0732">Signal</keyword>
<evidence type="ECO:0000256" key="6">
    <source>
        <dbReference type="ARBA" id="ARBA00022674"/>
    </source>
</evidence>
<keyword evidence="8" id="KW-0677">Repeat</keyword>
<keyword evidence="4" id="KW-0964">Secreted</keyword>
<proteinExistence type="predicted"/>
<dbReference type="GeneTree" id="ENSGT00530000063503"/>
<dbReference type="PANTHER" id="PTHR12199:SF4">
    <property type="entry name" value="INTERPHOTORECEPTOR MATRIX PROTEOGLYCAN 2"/>
    <property type="match status" value="1"/>
</dbReference>
<dbReference type="GO" id="GO:0008201">
    <property type="term" value="F:heparin binding"/>
    <property type="evidence" value="ECO:0007669"/>
    <property type="project" value="UniProtKB-KW"/>
</dbReference>
<evidence type="ECO:0000256" key="11">
    <source>
        <dbReference type="SAM" id="MobiDB-lite"/>
    </source>
</evidence>
<evidence type="ECO:0000259" key="13">
    <source>
        <dbReference type="PROSITE" id="PS50024"/>
    </source>
</evidence>
<evidence type="ECO:0000313" key="14">
    <source>
        <dbReference type="Ensembl" id="ENSFHEP00000009379.1"/>
    </source>
</evidence>
<dbReference type="GO" id="GO:0007601">
    <property type="term" value="P:visual perception"/>
    <property type="evidence" value="ECO:0007669"/>
    <property type="project" value="InterPro"/>
</dbReference>
<protein>
    <recommendedName>
        <fullName evidence="13">SEA domain-containing protein</fullName>
    </recommendedName>
</protein>
<reference evidence="14" key="1">
    <citation type="submission" date="2025-08" db="UniProtKB">
        <authorList>
            <consortium name="Ensembl"/>
        </authorList>
    </citation>
    <scope>IDENTIFICATION</scope>
</reference>
<keyword evidence="12" id="KW-0812">Transmembrane</keyword>
<evidence type="ECO:0000313" key="15">
    <source>
        <dbReference type="Proteomes" id="UP000265000"/>
    </source>
</evidence>
<evidence type="ECO:0000256" key="3">
    <source>
        <dbReference type="ARBA" id="ARBA00004593"/>
    </source>
</evidence>
<dbReference type="InterPro" id="IPR000742">
    <property type="entry name" value="EGF"/>
</dbReference>
<feature type="transmembrane region" description="Helical" evidence="12">
    <location>
        <begin position="1019"/>
        <end position="1043"/>
    </location>
</feature>
<feature type="compositionally biased region" description="Basic and acidic residues" evidence="11">
    <location>
        <begin position="582"/>
        <end position="594"/>
    </location>
</feature>
<dbReference type="Pfam" id="PF01390">
    <property type="entry name" value="SEA"/>
    <property type="match status" value="1"/>
</dbReference>
<keyword evidence="6" id="KW-0358">Heparin-binding</keyword>
<keyword evidence="12" id="KW-0472">Membrane</keyword>
<dbReference type="STRING" id="8078.ENSFHEP00000009379"/>
<name>A0A3Q2PA00_FUNHE</name>
<keyword evidence="10" id="KW-0966">Cell projection</keyword>
<feature type="compositionally biased region" description="Acidic residues" evidence="11">
    <location>
        <begin position="521"/>
        <end position="530"/>
    </location>
</feature>
<dbReference type="Ensembl" id="ENSFHET00000000590.1">
    <property type="protein sequence ID" value="ENSFHEP00000009379.1"/>
    <property type="gene ID" value="ENSFHEG00000010633.1"/>
</dbReference>
<dbReference type="AlphaFoldDB" id="A0A3Q2PA00"/>
<evidence type="ECO:0000256" key="8">
    <source>
        <dbReference type="ARBA" id="ARBA00022737"/>
    </source>
</evidence>
<evidence type="ECO:0000256" key="12">
    <source>
        <dbReference type="SAM" id="Phobius"/>
    </source>
</evidence>
<evidence type="ECO:0000256" key="2">
    <source>
        <dbReference type="ARBA" id="ARBA00004504"/>
    </source>
</evidence>
<dbReference type="PROSITE" id="PS50024">
    <property type="entry name" value="SEA"/>
    <property type="match status" value="2"/>
</dbReference>
<dbReference type="PANTHER" id="PTHR12199">
    <property type="entry name" value="INTERPHOTORECEPTOR MATRIX PROTEOGLYCAN"/>
    <property type="match status" value="1"/>
</dbReference>
<feature type="compositionally biased region" description="Basic and acidic residues" evidence="11">
    <location>
        <begin position="695"/>
        <end position="705"/>
    </location>
</feature>
<reference evidence="14" key="2">
    <citation type="submission" date="2025-09" db="UniProtKB">
        <authorList>
            <consortium name="Ensembl"/>
        </authorList>
    </citation>
    <scope>IDENTIFICATION</scope>
</reference>
<dbReference type="GO" id="GO:0001917">
    <property type="term" value="C:photoreceptor inner segment"/>
    <property type="evidence" value="ECO:0007669"/>
    <property type="project" value="UniProtKB-SubCell"/>
</dbReference>
<dbReference type="GO" id="GO:0005540">
    <property type="term" value="F:hyaluronic acid binding"/>
    <property type="evidence" value="ECO:0007669"/>
    <property type="project" value="TreeGrafter"/>
</dbReference>
<dbReference type="InterPro" id="IPR036364">
    <property type="entry name" value="SEA_dom_sf"/>
</dbReference>
<evidence type="ECO:0000256" key="7">
    <source>
        <dbReference type="ARBA" id="ARBA00022729"/>
    </source>
</evidence>
<feature type="compositionally biased region" description="Basic and acidic residues" evidence="11">
    <location>
        <begin position="650"/>
        <end position="663"/>
    </location>
</feature>
<feature type="compositionally biased region" description="Basic and acidic residues" evidence="11">
    <location>
        <begin position="674"/>
        <end position="684"/>
    </location>
</feature>
<dbReference type="PROSITE" id="PS01186">
    <property type="entry name" value="EGF_2"/>
    <property type="match status" value="1"/>
</dbReference>
<feature type="domain" description="SEA" evidence="13">
    <location>
        <begin position="169"/>
        <end position="293"/>
    </location>
</feature>
<comment type="subcellular location">
    <subcellularLocation>
        <location evidence="2">Cell projection</location>
        <location evidence="2">Cilium</location>
        <location evidence="2">Photoreceptor outer segment</location>
    </subcellularLocation>
    <subcellularLocation>
        <location evidence="1">Photoreceptor inner segment</location>
    </subcellularLocation>
    <subcellularLocation>
        <location evidence="3">Secreted</location>
        <location evidence="3">Extracellular space</location>
        <location evidence="3">Extracellular matrix</location>
        <location evidence="3">Interphotoreceptor matrix</location>
    </subcellularLocation>
</comment>
<dbReference type="Proteomes" id="UP000265000">
    <property type="component" value="Unplaced"/>
</dbReference>
<accession>A0A3Q2PA00</accession>
<keyword evidence="5" id="KW-0272">Extracellular matrix</keyword>
<dbReference type="GO" id="GO:0033165">
    <property type="term" value="C:interphotoreceptor matrix"/>
    <property type="evidence" value="ECO:0007669"/>
    <property type="project" value="UniProtKB-SubCell"/>
</dbReference>
<evidence type="ECO:0000256" key="9">
    <source>
        <dbReference type="ARBA" id="ARBA00023180"/>
    </source>
</evidence>
<evidence type="ECO:0000256" key="5">
    <source>
        <dbReference type="ARBA" id="ARBA00022530"/>
    </source>
</evidence>
<evidence type="ECO:0000256" key="1">
    <source>
        <dbReference type="ARBA" id="ARBA00004437"/>
    </source>
</evidence>
<dbReference type="InterPro" id="IPR000082">
    <property type="entry name" value="SEA_dom"/>
</dbReference>
<feature type="compositionally biased region" description="Low complexity" evidence="11">
    <location>
        <begin position="447"/>
        <end position="460"/>
    </location>
</feature>
<dbReference type="InterPro" id="IPR039861">
    <property type="entry name" value="IMPG"/>
</dbReference>